<evidence type="ECO:0000313" key="8">
    <source>
        <dbReference type="EMBL" id="PYE89077.1"/>
    </source>
</evidence>
<proteinExistence type="inferred from homology"/>
<dbReference type="HAMAP" id="MF_00076">
    <property type="entry name" value="HisB"/>
    <property type="match status" value="1"/>
</dbReference>
<evidence type="ECO:0000256" key="7">
    <source>
        <dbReference type="RuleBase" id="RU000599"/>
    </source>
</evidence>
<evidence type="ECO:0000256" key="1">
    <source>
        <dbReference type="ARBA" id="ARBA00005047"/>
    </source>
</evidence>
<dbReference type="InterPro" id="IPR000807">
    <property type="entry name" value="ImidazoleglycerolP_deHydtase"/>
</dbReference>
<evidence type="ECO:0000256" key="6">
    <source>
        <dbReference type="HAMAP-Rule" id="MF_00076"/>
    </source>
</evidence>
<comment type="similarity">
    <text evidence="6 7">Belongs to the imidazoleglycerol-phosphate dehydratase family.</text>
</comment>
<dbReference type="EC" id="4.2.1.19" evidence="6 7"/>
<dbReference type="FunFam" id="3.30.230.40:FF:000003">
    <property type="entry name" value="Imidazoleglycerol-phosphate dehydratase HisB"/>
    <property type="match status" value="1"/>
</dbReference>
<keyword evidence="5 6" id="KW-0456">Lyase</keyword>
<accession>A0A318T2Z2</accession>
<dbReference type="GO" id="GO:0000105">
    <property type="term" value="P:L-histidine biosynthetic process"/>
    <property type="evidence" value="ECO:0007669"/>
    <property type="project" value="UniProtKB-UniRule"/>
</dbReference>
<reference evidence="8 9" key="1">
    <citation type="submission" date="2018-06" db="EMBL/GenBank/DDBJ databases">
        <title>Genomic Encyclopedia of Type Strains, Phase III (KMG-III): the genomes of soil and plant-associated and newly described type strains.</title>
        <authorList>
            <person name="Whitman W."/>
        </authorList>
    </citation>
    <scope>NUCLEOTIDE SEQUENCE [LARGE SCALE GENOMIC DNA]</scope>
    <source>
        <strain evidence="8 9">ORS 1419</strain>
    </source>
</reference>
<comment type="catalytic activity">
    <reaction evidence="6 7">
        <text>D-erythro-1-(imidazol-4-yl)glycerol 3-phosphate = 3-(imidazol-4-yl)-2-oxopropyl phosphate + H2O</text>
        <dbReference type="Rhea" id="RHEA:11040"/>
        <dbReference type="ChEBI" id="CHEBI:15377"/>
        <dbReference type="ChEBI" id="CHEBI:57766"/>
        <dbReference type="ChEBI" id="CHEBI:58278"/>
        <dbReference type="EC" id="4.2.1.19"/>
    </reaction>
</comment>
<keyword evidence="9" id="KW-1185">Reference proteome</keyword>
<dbReference type="NCBIfam" id="NF002114">
    <property type="entry name" value="PRK00951.2-4"/>
    <property type="match status" value="1"/>
</dbReference>
<dbReference type="AlphaFoldDB" id="A0A318T2Z2"/>
<dbReference type="PROSITE" id="PS00955">
    <property type="entry name" value="IGP_DEHYDRATASE_2"/>
    <property type="match status" value="1"/>
</dbReference>
<dbReference type="Pfam" id="PF00475">
    <property type="entry name" value="IGPD"/>
    <property type="match status" value="1"/>
</dbReference>
<comment type="subcellular location">
    <subcellularLocation>
        <location evidence="6 7">Cytoplasm</location>
    </subcellularLocation>
</comment>
<protein>
    <recommendedName>
        <fullName evidence="2 6">Imidazoleglycerol-phosphate dehydratase</fullName>
        <shortName evidence="6">IGPD</shortName>
        <ecNumber evidence="6 7">4.2.1.19</ecNumber>
    </recommendedName>
</protein>
<name>A0A318T2Z2_9HYPH</name>
<keyword evidence="4 6" id="KW-0368">Histidine biosynthesis</keyword>
<evidence type="ECO:0000256" key="3">
    <source>
        <dbReference type="ARBA" id="ARBA00022605"/>
    </source>
</evidence>
<dbReference type="UniPathway" id="UPA00031">
    <property type="reaction ID" value="UER00011"/>
</dbReference>
<dbReference type="EMBL" id="QJTF01000005">
    <property type="protein sequence ID" value="PYE89077.1"/>
    <property type="molecule type" value="Genomic_DNA"/>
</dbReference>
<dbReference type="SUPFAM" id="SSF54211">
    <property type="entry name" value="Ribosomal protein S5 domain 2-like"/>
    <property type="match status" value="2"/>
</dbReference>
<dbReference type="OrthoDB" id="9813612at2"/>
<dbReference type="Gene3D" id="3.30.230.40">
    <property type="entry name" value="Imidazole glycerol phosphate dehydratase, domain 1"/>
    <property type="match status" value="2"/>
</dbReference>
<organism evidence="8 9">
    <name type="scientific">Phyllobacterium leguminum</name>
    <dbReference type="NCBI Taxonomy" id="314237"/>
    <lineage>
        <taxon>Bacteria</taxon>
        <taxon>Pseudomonadati</taxon>
        <taxon>Pseudomonadota</taxon>
        <taxon>Alphaproteobacteria</taxon>
        <taxon>Hyphomicrobiales</taxon>
        <taxon>Phyllobacteriaceae</taxon>
        <taxon>Phyllobacterium</taxon>
    </lineage>
</organism>
<evidence type="ECO:0000256" key="2">
    <source>
        <dbReference type="ARBA" id="ARBA00016664"/>
    </source>
</evidence>
<gene>
    <name evidence="6" type="primary">hisB</name>
    <name evidence="8" type="ORF">C7477_105180</name>
</gene>
<dbReference type="PANTHER" id="PTHR23133">
    <property type="entry name" value="IMIDAZOLEGLYCEROL-PHOSPHATE DEHYDRATASE HIS7"/>
    <property type="match status" value="1"/>
</dbReference>
<dbReference type="InterPro" id="IPR020568">
    <property type="entry name" value="Ribosomal_Su5_D2-typ_SF"/>
</dbReference>
<keyword evidence="6" id="KW-0963">Cytoplasm</keyword>
<dbReference type="PANTHER" id="PTHR23133:SF2">
    <property type="entry name" value="IMIDAZOLEGLYCEROL-PHOSPHATE DEHYDRATASE"/>
    <property type="match status" value="1"/>
</dbReference>
<dbReference type="InterPro" id="IPR020565">
    <property type="entry name" value="ImidazoleglycerP_deHydtase_CS"/>
</dbReference>
<dbReference type="FunFam" id="3.30.230.40:FF:000001">
    <property type="entry name" value="Imidazoleglycerol-phosphate dehydratase HisB"/>
    <property type="match status" value="1"/>
</dbReference>
<dbReference type="CDD" id="cd07914">
    <property type="entry name" value="IGPD"/>
    <property type="match status" value="1"/>
</dbReference>
<dbReference type="NCBIfam" id="NF002111">
    <property type="entry name" value="PRK00951.2-1"/>
    <property type="match status" value="1"/>
</dbReference>
<evidence type="ECO:0000256" key="4">
    <source>
        <dbReference type="ARBA" id="ARBA00023102"/>
    </source>
</evidence>
<dbReference type="GO" id="GO:0005737">
    <property type="term" value="C:cytoplasm"/>
    <property type="evidence" value="ECO:0007669"/>
    <property type="project" value="UniProtKB-SubCell"/>
</dbReference>
<dbReference type="GO" id="GO:0004424">
    <property type="term" value="F:imidazoleglycerol-phosphate dehydratase activity"/>
    <property type="evidence" value="ECO:0007669"/>
    <property type="project" value="UniProtKB-UniRule"/>
</dbReference>
<sequence>MASSSNRIASVERTTKETSIAVSVDLDGTGAFDISTGVGFFDHMLEQLSRHSLIDMTIKAKGDLHIDDHHTVEDTGIAIGQAISKALGERRGIMRYASIDLAMDETLTRAALDVSGRPFLVWQVEFGAPKIGAFDTELVREFFQALAQNAGITLHVTNHYGANNHHIAETCFKAVARALRTAIEADPRQKDAIPSTKGTLKG</sequence>
<evidence type="ECO:0000313" key="9">
    <source>
        <dbReference type="Proteomes" id="UP000247454"/>
    </source>
</evidence>
<dbReference type="Proteomes" id="UP000247454">
    <property type="component" value="Unassembled WGS sequence"/>
</dbReference>
<keyword evidence="3 6" id="KW-0028">Amino-acid biosynthesis</keyword>
<dbReference type="PROSITE" id="PS00954">
    <property type="entry name" value="IGP_DEHYDRATASE_1"/>
    <property type="match status" value="1"/>
</dbReference>
<dbReference type="RefSeq" id="WP_110750292.1">
    <property type="nucleotide sequence ID" value="NZ_QJTF01000005.1"/>
</dbReference>
<evidence type="ECO:0000256" key="5">
    <source>
        <dbReference type="ARBA" id="ARBA00023239"/>
    </source>
</evidence>
<dbReference type="NCBIfam" id="NF002109">
    <property type="entry name" value="PRK00951.1-5"/>
    <property type="match status" value="1"/>
</dbReference>
<dbReference type="InterPro" id="IPR038494">
    <property type="entry name" value="IGPD_sf"/>
</dbReference>
<comment type="caution">
    <text evidence="8">The sequence shown here is derived from an EMBL/GenBank/DDBJ whole genome shotgun (WGS) entry which is preliminary data.</text>
</comment>
<comment type="pathway">
    <text evidence="1 6 7">Amino-acid biosynthesis; L-histidine biosynthesis; L-histidine from 5-phospho-alpha-D-ribose 1-diphosphate: step 6/9.</text>
</comment>